<reference evidence="2 3" key="1">
    <citation type="submission" date="2022-10" db="EMBL/GenBank/DDBJ databases">
        <title>Genomic of Burkholderia cepacia PN-1.</title>
        <authorList>
            <person name="Yang Y."/>
            <person name="Guan H."/>
            <person name="Huang J."/>
        </authorList>
    </citation>
    <scope>NUCLEOTIDE SEQUENCE [LARGE SCALE GENOMIC DNA]</scope>
    <source>
        <strain evidence="2 3">PN-1</strain>
    </source>
</reference>
<feature type="compositionally biased region" description="Basic and acidic residues" evidence="1">
    <location>
        <begin position="76"/>
        <end position="88"/>
    </location>
</feature>
<accession>A0ABZ3DLE7</accession>
<organism evidence="2 3">
    <name type="scientific">Burkholderia arboris</name>
    <dbReference type="NCBI Taxonomy" id="488730"/>
    <lineage>
        <taxon>Bacteria</taxon>
        <taxon>Pseudomonadati</taxon>
        <taxon>Pseudomonadota</taxon>
        <taxon>Betaproteobacteria</taxon>
        <taxon>Burkholderiales</taxon>
        <taxon>Burkholderiaceae</taxon>
        <taxon>Burkholderia</taxon>
        <taxon>Burkholderia cepacia complex</taxon>
    </lineage>
</organism>
<dbReference type="Proteomes" id="UP001448498">
    <property type="component" value="Chromosome 3"/>
</dbReference>
<proteinExistence type="predicted"/>
<protein>
    <submittedName>
        <fullName evidence="2">Uncharacterized protein</fullName>
    </submittedName>
</protein>
<evidence type="ECO:0000313" key="2">
    <source>
        <dbReference type="EMBL" id="XAE49942.1"/>
    </source>
</evidence>
<evidence type="ECO:0000256" key="1">
    <source>
        <dbReference type="SAM" id="MobiDB-lite"/>
    </source>
</evidence>
<name>A0ABZ3DLE7_9BURK</name>
<keyword evidence="3" id="KW-1185">Reference proteome</keyword>
<dbReference type="EMBL" id="CP109822">
    <property type="protein sequence ID" value="XAE49942.1"/>
    <property type="molecule type" value="Genomic_DNA"/>
</dbReference>
<evidence type="ECO:0000313" key="3">
    <source>
        <dbReference type="Proteomes" id="UP001448498"/>
    </source>
</evidence>
<sequence>MRFDVRWKKIGRKRGGQRSIGRQHAWHAGFGMRDERAGRAEVRTRDAADGFQFGQRRKGRLAVGVARGGRRVAGPGDEHTEPHGRIPQ</sequence>
<feature type="region of interest" description="Disordered" evidence="1">
    <location>
        <begin position="67"/>
        <end position="88"/>
    </location>
</feature>
<gene>
    <name evidence="2" type="ORF">OHZ10_25975</name>
</gene>